<evidence type="ECO:0000256" key="2">
    <source>
        <dbReference type="ARBA" id="ARBA00005222"/>
    </source>
</evidence>
<gene>
    <name evidence="8" type="ORF">SAMN05421875_12035</name>
</gene>
<keyword evidence="9" id="KW-1185">Reference proteome</keyword>
<evidence type="ECO:0000256" key="3">
    <source>
        <dbReference type="ARBA" id="ARBA00006721"/>
    </source>
</evidence>
<dbReference type="GeneID" id="34231910"/>
<comment type="pathway">
    <text evidence="1">Bacterial outer membrane biogenesis; lipooligosaccharide biosynthesis.</text>
</comment>
<dbReference type="InterPro" id="IPR050757">
    <property type="entry name" value="Collagen_mod_GT25"/>
</dbReference>
<evidence type="ECO:0000256" key="5">
    <source>
        <dbReference type="ARBA" id="ARBA00022679"/>
    </source>
</evidence>
<protein>
    <submittedName>
        <fullName evidence="8">Glycosyl transferase, family 25</fullName>
    </submittedName>
</protein>
<evidence type="ECO:0000256" key="6">
    <source>
        <dbReference type="ARBA" id="ARBA00022985"/>
    </source>
</evidence>
<keyword evidence="4" id="KW-0328">Glycosyltransferase</keyword>
<comment type="pathway">
    <text evidence="2">Glycan metabolism; lacto-N-neotetraose biosynthesis.</text>
</comment>
<evidence type="ECO:0000313" key="9">
    <source>
        <dbReference type="Proteomes" id="UP000199002"/>
    </source>
</evidence>
<dbReference type="AlphaFoldDB" id="A0A1H4CQW6"/>
<dbReference type="UniPathway" id="UPA00501"/>
<comment type="similarity">
    <text evidence="3">Belongs to the glycosyltransferase 25 family.</text>
</comment>
<organism evidence="8 9">
    <name type="scientific">Acidovorax soli</name>
    <dbReference type="NCBI Taxonomy" id="592050"/>
    <lineage>
        <taxon>Bacteria</taxon>
        <taxon>Pseudomonadati</taxon>
        <taxon>Pseudomonadota</taxon>
        <taxon>Betaproteobacteria</taxon>
        <taxon>Burkholderiales</taxon>
        <taxon>Comamonadaceae</taxon>
        <taxon>Acidovorax</taxon>
    </lineage>
</organism>
<proteinExistence type="inferred from homology"/>
<dbReference type="PANTHER" id="PTHR10730">
    <property type="entry name" value="PROCOLLAGEN-LYSINE,2-OXOGLUTARATE 5-DIOXYGENASE/GLYCOSYLTRANSFERASE 25 FAMILY MEMBER"/>
    <property type="match status" value="1"/>
</dbReference>
<evidence type="ECO:0000313" key="8">
    <source>
        <dbReference type="EMBL" id="SEA62512.1"/>
    </source>
</evidence>
<dbReference type="Proteomes" id="UP000199002">
    <property type="component" value="Unassembled WGS sequence"/>
</dbReference>
<dbReference type="PANTHER" id="PTHR10730:SF53">
    <property type="entry name" value="GLYCOSYLTRANSFERASE 25 FAMILY MEMBER"/>
    <property type="match status" value="1"/>
</dbReference>
<reference evidence="9" key="1">
    <citation type="submission" date="2016-10" db="EMBL/GenBank/DDBJ databases">
        <authorList>
            <person name="Varghese N."/>
            <person name="Submissions S."/>
        </authorList>
    </citation>
    <scope>NUCLEOTIDE SEQUENCE [LARGE SCALE GENOMIC DNA]</scope>
    <source>
        <strain evidence="9">DSM 25157</strain>
    </source>
</reference>
<dbReference type="CDD" id="cd06532">
    <property type="entry name" value="Glyco_transf_25"/>
    <property type="match status" value="1"/>
</dbReference>
<keyword evidence="5 8" id="KW-0808">Transferase</keyword>
<accession>A0A1H4CQW6</accession>
<evidence type="ECO:0000256" key="1">
    <source>
        <dbReference type="ARBA" id="ARBA00005068"/>
    </source>
</evidence>
<dbReference type="RefSeq" id="WP_092699273.1">
    <property type="nucleotide sequence ID" value="NZ_CAXIQL010000033.1"/>
</dbReference>
<dbReference type="InterPro" id="IPR002654">
    <property type="entry name" value="Glyco_trans_25"/>
</dbReference>
<name>A0A1H4CQW6_9BURK</name>
<dbReference type="GO" id="GO:0016740">
    <property type="term" value="F:transferase activity"/>
    <property type="evidence" value="ECO:0007669"/>
    <property type="project" value="UniProtKB-KW"/>
</dbReference>
<keyword evidence="6" id="KW-0448">Lipopolysaccharide biosynthesis</keyword>
<evidence type="ECO:0000256" key="4">
    <source>
        <dbReference type="ARBA" id="ARBA00022676"/>
    </source>
</evidence>
<dbReference type="GO" id="GO:0009103">
    <property type="term" value="P:lipopolysaccharide biosynthetic process"/>
    <property type="evidence" value="ECO:0007669"/>
    <property type="project" value="UniProtKB-KW"/>
</dbReference>
<dbReference type="Pfam" id="PF01755">
    <property type="entry name" value="Glyco_transf_25"/>
    <property type="match status" value="1"/>
</dbReference>
<feature type="domain" description="Glycosyl transferase family 25" evidence="7">
    <location>
        <begin position="6"/>
        <end position="178"/>
    </location>
</feature>
<dbReference type="UniPathway" id="UPA00820"/>
<dbReference type="EMBL" id="FNQJ01000020">
    <property type="protein sequence ID" value="SEA62512.1"/>
    <property type="molecule type" value="Genomic_DNA"/>
</dbReference>
<sequence>MAPFPILYINLDKDVERRQRMQAQFNHLQLAAQRLPAVWWQDLAQEEQNQYYSETLNQAQYFKALANGEKGCYCSHIKAWQALLDSSAPAMAIFEDDVKLLPDIIPALEALAQRTTGWDMIKLYSRDQEKICNQSRLFTAHSLITYQRIPSFAAGYVITRAGAQKLLASRLPFGRPVDVDFRFWFENDLRVAGVYPSVMALDDTSEVSSIWEQRDRLTLSQRRRKLLMKLRLTLGNAWHR</sequence>
<evidence type="ECO:0000259" key="7">
    <source>
        <dbReference type="Pfam" id="PF01755"/>
    </source>
</evidence>